<evidence type="ECO:0000256" key="5">
    <source>
        <dbReference type="ARBA" id="ARBA00023136"/>
    </source>
</evidence>
<dbReference type="EMBL" id="KK784878">
    <property type="protein sequence ID" value="KDO79453.1"/>
    <property type="molecule type" value="Genomic_DNA"/>
</dbReference>
<evidence type="ECO:0000256" key="2">
    <source>
        <dbReference type="ARBA" id="ARBA00005852"/>
    </source>
</evidence>
<dbReference type="Pfam" id="PF05562">
    <property type="entry name" value="WCOR413"/>
    <property type="match status" value="1"/>
</dbReference>
<dbReference type="PANTHER" id="PTHR33596">
    <property type="entry name" value="COLD-REGULATED 413 PLASMA MEMBRANE PROTEIN 2"/>
    <property type="match status" value="1"/>
</dbReference>
<feature type="transmembrane region" description="Helical" evidence="6">
    <location>
        <begin position="148"/>
        <end position="167"/>
    </location>
</feature>
<keyword evidence="5 6" id="KW-0472">Membrane</keyword>
<evidence type="ECO:0000256" key="4">
    <source>
        <dbReference type="ARBA" id="ARBA00022989"/>
    </source>
</evidence>
<feature type="transmembrane region" description="Helical" evidence="6">
    <location>
        <begin position="23"/>
        <end position="40"/>
    </location>
</feature>
<dbReference type="eggNOG" id="ENOG502RZSY">
    <property type="taxonomic scope" value="Eukaryota"/>
</dbReference>
<keyword evidence="4 6" id="KW-1133">Transmembrane helix</keyword>
<keyword evidence="8" id="KW-1185">Reference proteome</keyword>
<feature type="transmembrane region" description="Helical" evidence="6">
    <location>
        <begin position="91"/>
        <end position="108"/>
    </location>
</feature>
<reference evidence="7 8" key="1">
    <citation type="submission" date="2014-04" db="EMBL/GenBank/DDBJ databases">
        <authorList>
            <consortium name="International Citrus Genome Consortium"/>
            <person name="Gmitter F."/>
            <person name="Chen C."/>
            <person name="Farmerie W."/>
            <person name="Harkins T."/>
            <person name="Desany B."/>
            <person name="Mohiuddin M."/>
            <person name="Kodira C."/>
            <person name="Borodovsky M."/>
            <person name="Lomsadze A."/>
            <person name="Burns P."/>
            <person name="Jenkins J."/>
            <person name="Prochnik S."/>
            <person name="Shu S."/>
            <person name="Chapman J."/>
            <person name="Pitluck S."/>
            <person name="Schmutz J."/>
            <person name="Rokhsar D."/>
        </authorList>
    </citation>
    <scope>NUCLEOTIDE SEQUENCE</scope>
</reference>
<comment type="similarity">
    <text evidence="2">Belongs to the Cold-regulated 413 protein family.</text>
</comment>
<dbReference type="OrthoDB" id="1630410at2759"/>
<dbReference type="AlphaFoldDB" id="A0A067GIA6"/>
<evidence type="ECO:0000313" key="8">
    <source>
        <dbReference type="Proteomes" id="UP000027120"/>
    </source>
</evidence>
<evidence type="ECO:0000256" key="1">
    <source>
        <dbReference type="ARBA" id="ARBA00004141"/>
    </source>
</evidence>
<dbReference type="Proteomes" id="UP000027120">
    <property type="component" value="Unassembled WGS sequence"/>
</dbReference>
<evidence type="ECO:0000313" key="7">
    <source>
        <dbReference type="EMBL" id="KDO79453.1"/>
    </source>
</evidence>
<evidence type="ECO:0000256" key="3">
    <source>
        <dbReference type="ARBA" id="ARBA00022692"/>
    </source>
</evidence>
<dbReference type="InterPro" id="IPR008892">
    <property type="entry name" value="COR413"/>
</dbReference>
<accession>A0A067GIA6</accession>
<sequence>MGFMDLAQGVTLTELGSSSRARASLQWGGTIAALFLLLMNRTGRRSHMQTNLLVLYLFTSFPTVLFKILRGQFGCWVACLAVGANLFYPKTFPVARFILFVITPAWLANGLREGIAAGVYCLIIGVLVIITEIRGIGGFRNCECNLHSFSYCLGVAFLFFFTVLYLCS</sequence>
<gene>
    <name evidence="7" type="ORF">CISIN_1g030969mg</name>
</gene>
<name>A0A067GIA6_CITSI</name>
<dbReference type="STRING" id="2711.A0A067GIA6"/>
<evidence type="ECO:0000256" key="6">
    <source>
        <dbReference type="SAM" id="Phobius"/>
    </source>
</evidence>
<dbReference type="KEGG" id="cit:102625665"/>
<dbReference type="GO" id="GO:0016020">
    <property type="term" value="C:membrane"/>
    <property type="evidence" value="ECO:0007669"/>
    <property type="project" value="UniProtKB-SubCell"/>
</dbReference>
<feature type="transmembrane region" description="Helical" evidence="6">
    <location>
        <begin position="115"/>
        <end position="136"/>
    </location>
</feature>
<dbReference type="PANTHER" id="PTHR33596:SF4">
    <property type="entry name" value="COLD-REGULATED 413 PLASMA MEMBRANE PROTEIN 4-LIKE"/>
    <property type="match status" value="1"/>
</dbReference>
<comment type="subcellular location">
    <subcellularLocation>
        <location evidence="1">Membrane</location>
        <topology evidence="1">Multi-pass membrane protein</topology>
    </subcellularLocation>
</comment>
<dbReference type="PaxDb" id="2711-XP_006466707.1"/>
<keyword evidence="3 6" id="KW-0812">Transmembrane</keyword>
<feature type="transmembrane region" description="Helical" evidence="6">
    <location>
        <begin position="52"/>
        <end position="71"/>
    </location>
</feature>
<protein>
    <submittedName>
        <fullName evidence="7">Uncharacterized protein</fullName>
    </submittedName>
</protein>
<proteinExistence type="inferred from homology"/>
<organism evidence="7 8">
    <name type="scientific">Citrus sinensis</name>
    <name type="common">Sweet orange</name>
    <name type="synonym">Citrus aurantium var. sinensis</name>
    <dbReference type="NCBI Taxonomy" id="2711"/>
    <lineage>
        <taxon>Eukaryota</taxon>
        <taxon>Viridiplantae</taxon>
        <taxon>Streptophyta</taxon>
        <taxon>Embryophyta</taxon>
        <taxon>Tracheophyta</taxon>
        <taxon>Spermatophyta</taxon>
        <taxon>Magnoliopsida</taxon>
        <taxon>eudicotyledons</taxon>
        <taxon>Gunneridae</taxon>
        <taxon>Pentapetalae</taxon>
        <taxon>rosids</taxon>
        <taxon>malvids</taxon>
        <taxon>Sapindales</taxon>
        <taxon>Rutaceae</taxon>
        <taxon>Aurantioideae</taxon>
        <taxon>Citrus</taxon>
    </lineage>
</organism>